<protein>
    <submittedName>
        <fullName evidence="2">Uncharacterized protein</fullName>
    </submittedName>
</protein>
<gene>
    <name evidence="2" type="ORF">SMN809_LOCUS61745</name>
</gene>
<name>A0A8S3F3A6_9BILA</name>
<dbReference type="EMBL" id="CAJOBI010250064">
    <property type="protein sequence ID" value="CAF5102566.1"/>
    <property type="molecule type" value="Genomic_DNA"/>
</dbReference>
<reference evidence="2" key="1">
    <citation type="submission" date="2021-02" db="EMBL/GenBank/DDBJ databases">
        <authorList>
            <person name="Nowell W R."/>
        </authorList>
    </citation>
    <scope>NUCLEOTIDE SEQUENCE</scope>
</reference>
<sequence>MRNLNQNKQPTAEVTYQPRIGSGDSHLTKRTKIILITITSLLILAGVTILIVSVSLRQARSKSTDSNARKVAKWDIHCRFDDAGKIQYLAGDVISGTIEILNNGLPELKLKSIDATLV</sequence>
<organism evidence="2 3">
    <name type="scientific">Rotaria magnacalcarata</name>
    <dbReference type="NCBI Taxonomy" id="392030"/>
    <lineage>
        <taxon>Eukaryota</taxon>
        <taxon>Metazoa</taxon>
        <taxon>Spiralia</taxon>
        <taxon>Gnathifera</taxon>
        <taxon>Rotifera</taxon>
        <taxon>Eurotatoria</taxon>
        <taxon>Bdelloidea</taxon>
        <taxon>Philodinida</taxon>
        <taxon>Philodinidae</taxon>
        <taxon>Rotaria</taxon>
    </lineage>
</organism>
<evidence type="ECO:0000313" key="2">
    <source>
        <dbReference type="EMBL" id="CAF5102566.1"/>
    </source>
</evidence>
<dbReference type="Proteomes" id="UP000676336">
    <property type="component" value="Unassembled WGS sequence"/>
</dbReference>
<comment type="caution">
    <text evidence="2">The sequence shown here is derived from an EMBL/GenBank/DDBJ whole genome shotgun (WGS) entry which is preliminary data.</text>
</comment>
<keyword evidence="1" id="KW-0472">Membrane</keyword>
<evidence type="ECO:0000256" key="1">
    <source>
        <dbReference type="SAM" id="Phobius"/>
    </source>
</evidence>
<proteinExistence type="predicted"/>
<evidence type="ECO:0000313" key="3">
    <source>
        <dbReference type="Proteomes" id="UP000676336"/>
    </source>
</evidence>
<feature type="non-terminal residue" evidence="2">
    <location>
        <position position="1"/>
    </location>
</feature>
<feature type="transmembrane region" description="Helical" evidence="1">
    <location>
        <begin position="33"/>
        <end position="56"/>
    </location>
</feature>
<keyword evidence="1" id="KW-1133">Transmembrane helix</keyword>
<accession>A0A8S3F3A6</accession>
<dbReference type="AlphaFoldDB" id="A0A8S3F3A6"/>
<keyword evidence="1" id="KW-0812">Transmembrane</keyword>